<reference evidence="1 2" key="1">
    <citation type="submission" date="2019-03" db="EMBL/GenBank/DDBJ databases">
        <title>Deep-cultivation of Planctomycetes and their phenomic and genomic characterization uncovers novel biology.</title>
        <authorList>
            <person name="Wiegand S."/>
            <person name="Jogler M."/>
            <person name="Boedeker C."/>
            <person name="Pinto D."/>
            <person name="Vollmers J."/>
            <person name="Rivas-Marin E."/>
            <person name="Kohn T."/>
            <person name="Peeters S.H."/>
            <person name="Heuer A."/>
            <person name="Rast P."/>
            <person name="Oberbeckmann S."/>
            <person name="Bunk B."/>
            <person name="Jeske O."/>
            <person name="Meyerdierks A."/>
            <person name="Storesund J.E."/>
            <person name="Kallscheuer N."/>
            <person name="Luecker S."/>
            <person name="Lage O.M."/>
            <person name="Pohl T."/>
            <person name="Merkel B.J."/>
            <person name="Hornburger P."/>
            <person name="Mueller R.-W."/>
            <person name="Bruemmer F."/>
            <person name="Labrenz M."/>
            <person name="Spormann A.M."/>
            <person name="Op den Camp H."/>
            <person name="Overmann J."/>
            <person name="Amann R."/>
            <person name="Jetten M.S.M."/>
            <person name="Mascher T."/>
            <person name="Medema M.H."/>
            <person name="Devos D.P."/>
            <person name="Kaster A.-K."/>
            <person name="Ovreas L."/>
            <person name="Rohde M."/>
            <person name="Galperin M.Y."/>
            <person name="Jogler C."/>
        </authorList>
    </citation>
    <scope>NUCLEOTIDE SEQUENCE [LARGE SCALE GENOMIC DNA]</scope>
    <source>
        <strain evidence="1 2">Enr10</strain>
    </source>
</reference>
<proteinExistence type="predicted"/>
<organism evidence="1 2">
    <name type="scientific">Gimesia panareensis</name>
    <dbReference type="NCBI Taxonomy" id="2527978"/>
    <lineage>
        <taxon>Bacteria</taxon>
        <taxon>Pseudomonadati</taxon>
        <taxon>Planctomycetota</taxon>
        <taxon>Planctomycetia</taxon>
        <taxon>Planctomycetales</taxon>
        <taxon>Planctomycetaceae</taxon>
        <taxon>Gimesia</taxon>
    </lineage>
</organism>
<protein>
    <submittedName>
        <fullName evidence="1">Uncharacterized protein</fullName>
    </submittedName>
</protein>
<dbReference type="Proteomes" id="UP000315647">
    <property type="component" value="Chromosome"/>
</dbReference>
<evidence type="ECO:0000313" key="2">
    <source>
        <dbReference type="Proteomes" id="UP000315647"/>
    </source>
</evidence>
<sequence>MNLLPEIQAMISKLRMQLPDLAGASDEQILMMIQRAQLKVATNLSAQDLDKMSAEECGVMGAQHLESGNWDEAKRCFVAVFE</sequence>
<dbReference type="RefSeq" id="WP_145447996.1">
    <property type="nucleotide sequence ID" value="NZ_CP037421.1"/>
</dbReference>
<dbReference type="EMBL" id="CP037421">
    <property type="protein sequence ID" value="QDT25118.1"/>
    <property type="molecule type" value="Genomic_DNA"/>
</dbReference>
<accession>A0A517Q0F6</accession>
<name>A0A517Q0F6_9PLAN</name>
<evidence type="ECO:0000313" key="1">
    <source>
        <dbReference type="EMBL" id="QDT25118.1"/>
    </source>
</evidence>
<gene>
    <name evidence="1" type="ORF">Enr10x_04120</name>
</gene>
<keyword evidence="2" id="KW-1185">Reference proteome</keyword>
<dbReference type="AlphaFoldDB" id="A0A517Q0F6"/>